<dbReference type="Pfam" id="PF01026">
    <property type="entry name" value="TatD_DNase"/>
    <property type="match status" value="1"/>
</dbReference>
<feature type="binding site" evidence="7">
    <location>
        <position position="179"/>
    </location>
    <ligand>
        <name>a divalent metal cation</name>
        <dbReference type="ChEBI" id="CHEBI:60240"/>
        <label>2</label>
    </ligand>
</feature>
<dbReference type="CDD" id="cd01310">
    <property type="entry name" value="TatD_DNAse"/>
    <property type="match status" value="1"/>
</dbReference>
<dbReference type="EMBL" id="BLJN01000006">
    <property type="protein sequence ID" value="GFE83526.1"/>
    <property type="molecule type" value="Genomic_DNA"/>
</dbReference>
<feature type="binding site" evidence="7">
    <location>
        <position position="118"/>
    </location>
    <ligand>
        <name>a divalent metal cation</name>
        <dbReference type="ChEBI" id="CHEBI:60240"/>
        <label>1</label>
    </ligand>
</feature>
<dbReference type="GO" id="GO:0046872">
    <property type="term" value="F:metal ion binding"/>
    <property type="evidence" value="ECO:0007669"/>
    <property type="project" value="UniProtKB-KW"/>
</dbReference>
<dbReference type="InterPro" id="IPR001130">
    <property type="entry name" value="TatD-like"/>
</dbReference>
<evidence type="ECO:0000313" key="9">
    <source>
        <dbReference type="Proteomes" id="UP000445000"/>
    </source>
</evidence>
<evidence type="ECO:0000256" key="6">
    <source>
        <dbReference type="ARBA" id="ARBA00022842"/>
    </source>
</evidence>
<dbReference type="GO" id="GO:0004527">
    <property type="term" value="F:exonuclease activity"/>
    <property type="evidence" value="ECO:0007669"/>
    <property type="project" value="UniProtKB-KW"/>
</dbReference>
<evidence type="ECO:0000256" key="2">
    <source>
        <dbReference type="ARBA" id="ARBA00022722"/>
    </source>
</evidence>
<dbReference type="FunFam" id="3.20.20.140:FF:000018">
    <property type="entry name" value="3'-5' ssDNA/RNA exonuclease TatD"/>
    <property type="match status" value="1"/>
</dbReference>
<keyword evidence="3 7" id="KW-0479">Metal-binding</keyword>
<dbReference type="PROSITE" id="PS01091">
    <property type="entry name" value="TATD_3"/>
    <property type="match status" value="1"/>
</dbReference>
<evidence type="ECO:0000256" key="5">
    <source>
        <dbReference type="ARBA" id="ARBA00022839"/>
    </source>
</evidence>
<sequence>MAPKITQTLQMTVDPTRFSATSPAPALLDIGINLAHDSFDQDRDAVIQRAAQVGVTRMLITGSSLASTHTAIALVQKHPEQMRCTAGVHPHHAVDLDATQLQAFNQLARRPEVVAVGECGLDYFRNFSPHEAQIAAFEAQLQLAAQVRKPVFLHQRDAHEDFMRVMGKHRAQLTGGVAHCFTAGLDEARAYLDLDLYIGITGWICDERRGHHLREVVRHIPADRLLIETDAPYLLPRDLQPKPHSRRNEPMYLPHVLAAIAEARGERFEALAEITTENALRLFDWKQDGEL</sequence>
<reference evidence="9" key="1">
    <citation type="submission" date="2020-01" db="EMBL/GenBank/DDBJ databases">
        <title>'Steroidobacter agaridevorans' sp. nov., agar-degrading bacteria isolated from rhizosphere soils.</title>
        <authorList>
            <person name="Ikenaga M."/>
            <person name="Kataoka M."/>
            <person name="Murouchi A."/>
            <person name="Katsuragi S."/>
            <person name="Sakai M."/>
        </authorList>
    </citation>
    <scope>NUCLEOTIDE SEQUENCE [LARGE SCALE GENOMIC DNA]</scope>
    <source>
        <strain evidence="9">YU21-B</strain>
    </source>
</reference>
<keyword evidence="1" id="KW-0963">Cytoplasm</keyword>
<evidence type="ECO:0000256" key="4">
    <source>
        <dbReference type="ARBA" id="ARBA00022801"/>
    </source>
</evidence>
<protein>
    <submittedName>
        <fullName evidence="8">Preprotein translocase subunit TatD</fullName>
    </submittedName>
</protein>
<dbReference type="SUPFAM" id="SSF51556">
    <property type="entry name" value="Metallo-dependent hydrolases"/>
    <property type="match status" value="1"/>
</dbReference>
<dbReference type="InterPro" id="IPR018228">
    <property type="entry name" value="DNase_TatD-rel_CS"/>
</dbReference>
<keyword evidence="4" id="KW-0378">Hydrolase</keyword>
<name>A0A829YLZ4_9GAMM</name>
<evidence type="ECO:0000256" key="1">
    <source>
        <dbReference type="ARBA" id="ARBA00022490"/>
    </source>
</evidence>
<gene>
    <name evidence="8" type="primary">mttC</name>
    <name evidence="8" type="ORF">GCM10011487_55260</name>
</gene>
<keyword evidence="9" id="KW-1185">Reference proteome</keyword>
<feature type="binding site" evidence="7">
    <location>
        <position position="154"/>
    </location>
    <ligand>
        <name>a divalent metal cation</name>
        <dbReference type="ChEBI" id="CHEBI:60240"/>
        <label>2</label>
    </ligand>
</feature>
<dbReference type="Gene3D" id="3.20.20.140">
    <property type="entry name" value="Metal-dependent hydrolases"/>
    <property type="match status" value="1"/>
</dbReference>
<dbReference type="PANTHER" id="PTHR10060">
    <property type="entry name" value="TATD FAMILY DEOXYRIBONUCLEASE"/>
    <property type="match status" value="1"/>
</dbReference>
<evidence type="ECO:0000256" key="7">
    <source>
        <dbReference type="PIRSR" id="PIRSR005902-1"/>
    </source>
</evidence>
<keyword evidence="2" id="KW-0540">Nuclease</keyword>
<dbReference type="InterPro" id="IPR032466">
    <property type="entry name" value="Metal_Hydrolase"/>
</dbReference>
<organism evidence="8 9">
    <name type="scientific">Steroidobacter agaridevorans</name>
    <dbReference type="NCBI Taxonomy" id="2695856"/>
    <lineage>
        <taxon>Bacteria</taxon>
        <taxon>Pseudomonadati</taxon>
        <taxon>Pseudomonadota</taxon>
        <taxon>Gammaproteobacteria</taxon>
        <taxon>Steroidobacterales</taxon>
        <taxon>Steroidobacteraceae</taxon>
        <taxon>Steroidobacter</taxon>
    </lineage>
</organism>
<dbReference type="AlphaFoldDB" id="A0A829YLZ4"/>
<proteinExistence type="predicted"/>
<evidence type="ECO:0000256" key="3">
    <source>
        <dbReference type="ARBA" id="ARBA00022723"/>
    </source>
</evidence>
<comment type="caution">
    <text evidence="8">The sequence shown here is derived from an EMBL/GenBank/DDBJ whole genome shotgun (WGS) entry which is preliminary data.</text>
</comment>
<dbReference type="Proteomes" id="UP000445000">
    <property type="component" value="Unassembled WGS sequence"/>
</dbReference>
<dbReference type="InterPro" id="IPR050891">
    <property type="entry name" value="TatD-type_Hydrolase"/>
</dbReference>
<keyword evidence="5" id="KW-0269">Exonuclease</keyword>
<dbReference type="PIRSF" id="PIRSF005902">
    <property type="entry name" value="DNase_TatD"/>
    <property type="match status" value="1"/>
</dbReference>
<dbReference type="GO" id="GO:0004536">
    <property type="term" value="F:DNA nuclease activity"/>
    <property type="evidence" value="ECO:0007669"/>
    <property type="project" value="InterPro"/>
</dbReference>
<dbReference type="PROSITE" id="PS01090">
    <property type="entry name" value="TATD_2"/>
    <property type="match status" value="1"/>
</dbReference>
<accession>A0A829YLZ4</accession>
<dbReference type="PANTHER" id="PTHR10060:SF15">
    <property type="entry name" value="DEOXYRIBONUCLEASE TATDN1"/>
    <property type="match status" value="1"/>
</dbReference>
<dbReference type="InterPro" id="IPR015991">
    <property type="entry name" value="TatD/YcfH-like"/>
</dbReference>
<feature type="binding site" evidence="7">
    <location>
        <position position="230"/>
    </location>
    <ligand>
        <name>a divalent metal cation</name>
        <dbReference type="ChEBI" id="CHEBI:60240"/>
        <label>1</label>
    </ligand>
</feature>
<dbReference type="NCBIfam" id="TIGR00010">
    <property type="entry name" value="YchF/TatD family DNA exonuclease"/>
    <property type="match status" value="1"/>
</dbReference>
<evidence type="ECO:0000313" key="8">
    <source>
        <dbReference type="EMBL" id="GFE83526.1"/>
    </source>
</evidence>
<keyword evidence="6" id="KW-0460">Magnesium</keyword>